<feature type="transmembrane region" description="Helical" evidence="8">
    <location>
        <begin position="242"/>
        <end position="262"/>
    </location>
</feature>
<dbReference type="eggNOG" id="COG2814">
    <property type="taxonomic scope" value="Bacteria"/>
</dbReference>
<evidence type="ECO:0000313" key="11">
    <source>
        <dbReference type="EMBL" id="MDT8332322.1"/>
    </source>
</evidence>
<dbReference type="SUPFAM" id="SSF103473">
    <property type="entry name" value="MFS general substrate transporter"/>
    <property type="match status" value="1"/>
</dbReference>
<keyword evidence="7 8" id="KW-0472">Membrane</keyword>
<evidence type="ECO:0000256" key="7">
    <source>
        <dbReference type="ARBA" id="ARBA00023136"/>
    </source>
</evidence>
<dbReference type="PANTHER" id="PTHR42718:SF9">
    <property type="entry name" value="MAJOR FACILITATOR SUPERFAMILY MULTIDRUG TRANSPORTER MFSC"/>
    <property type="match status" value="1"/>
</dbReference>
<feature type="transmembrane region" description="Helical" evidence="8">
    <location>
        <begin position="345"/>
        <end position="362"/>
    </location>
</feature>
<dbReference type="GO" id="GO:0022857">
    <property type="term" value="F:transmembrane transporter activity"/>
    <property type="evidence" value="ECO:0007669"/>
    <property type="project" value="InterPro"/>
</dbReference>
<dbReference type="PANTHER" id="PTHR42718">
    <property type="entry name" value="MAJOR FACILITATOR SUPERFAMILY MULTIDRUG TRANSPORTER MFSC"/>
    <property type="match status" value="1"/>
</dbReference>
<feature type="domain" description="Major facilitator superfamily (MFS) profile" evidence="9">
    <location>
        <begin position="21"/>
        <end position="520"/>
    </location>
</feature>
<keyword evidence="13" id="KW-1185">Reference proteome</keyword>
<feature type="transmembrane region" description="Helical" evidence="8">
    <location>
        <begin position="491"/>
        <end position="513"/>
    </location>
</feature>
<reference evidence="11 13" key="2">
    <citation type="journal article" date="2019" name="Microb. Pathog.">
        <title>Comparison of VITEK 2, MALDI-TOF MS, 16S rRNA gene sequencing, and whole-genome sequencing for identification of Roseomonas mucosa.</title>
        <authorList>
            <person name="Rudolph W.W."/>
            <person name="Gunzer F."/>
            <person name="Trauth M."/>
            <person name="Bunk B."/>
            <person name="Bigge R."/>
            <person name="Schrottner P."/>
        </authorList>
    </citation>
    <scope>NUCLEOTIDE SEQUENCE [LARGE SCALE GENOMIC DNA]</scope>
    <source>
        <strain evidence="11 13">DSM 103800</strain>
    </source>
</reference>
<feature type="transmembrane region" description="Helical" evidence="8">
    <location>
        <begin position="374"/>
        <end position="397"/>
    </location>
</feature>
<dbReference type="AlphaFoldDB" id="A0A1L7AC24"/>
<dbReference type="CDD" id="cd17503">
    <property type="entry name" value="MFS_LmrB_MDR_like"/>
    <property type="match status" value="1"/>
</dbReference>
<keyword evidence="6 8" id="KW-1133">Transmembrane helix</keyword>
<dbReference type="InterPro" id="IPR020846">
    <property type="entry name" value="MFS_dom"/>
</dbReference>
<evidence type="ECO:0000313" key="10">
    <source>
        <dbReference type="EMBL" id="APT56303.1"/>
    </source>
</evidence>
<reference evidence="11" key="3">
    <citation type="submission" date="2023-09" db="EMBL/GenBank/DDBJ databases">
        <authorList>
            <person name="Schober I."/>
            <person name="Bunk B."/>
        </authorList>
    </citation>
    <scope>NUCLEOTIDE SEQUENCE</scope>
    <source>
        <strain evidence="11">DSM 103800</strain>
    </source>
</reference>
<evidence type="ECO:0000313" key="12">
    <source>
        <dbReference type="Proteomes" id="UP000185494"/>
    </source>
</evidence>
<dbReference type="PROSITE" id="PS50850">
    <property type="entry name" value="MFS"/>
    <property type="match status" value="1"/>
</dbReference>
<gene>
    <name evidence="10" type="ORF">RGI145_03425</name>
    <name evidence="11" type="ORF">RQ831_14770</name>
</gene>
<feature type="transmembrane region" description="Helical" evidence="8">
    <location>
        <begin position="20"/>
        <end position="39"/>
    </location>
</feature>
<feature type="transmembrane region" description="Helical" evidence="8">
    <location>
        <begin position="313"/>
        <end position="333"/>
    </location>
</feature>
<keyword evidence="5 8" id="KW-0812">Transmembrane</keyword>
<dbReference type="Proteomes" id="UP000185494">
    <property type="component" value="Chromosome 1"/>
</dbReference>
<evidence type="ECO:0000256" key="1">
    <source>
        <dbReference type="ARBA" id="ARBA00004651"/>
    </source>
</evidence>
<name>A0A1L7AC24_9PROT</name>
<evidence type="ECO:0000256" key="6">
    <source>
        <dbReference type="ARBA" id="ARBA00022989"/>
    </source>
</evidence>
<accession>A0A1L7AC24</accession>
<dbReference type="NCBIfam" id="TIGR00711">
    <property type="entry name" value="efflux_EmrB"/>
    <property type="match status" value="1"/>
</dbReference>
<evidence type="ECO:0000313" key="13">
    <source>
        <dbReference type="Proteomes" id="UP001258945"/>
    </source>
</evidence>
<dbReference type="Proteomes" id="UP001258945">
    <property type="component" value="Unassembled WGS sequence"/>
</dbReference>
<evidence type="ECO:0000256" key="2">
    <source>
        <dbReference type="ARBA" id="ARBA00008537"/>
    </source>
</evidence>
<feature type="transmembrane region" description="Helical" evidence="8">
    <location>
        <begin position="59"/>
        <end position="78"/>
    </location>
</feature>
<feature type="transmembrane region" description="Helical" evidence="8">
    <location>
        <begin position="145"/>
        <end position="167"/>
    </location>
</feature>
<keyword evidence="3" id="KW-0813">Transport</keyword>
<dbReference type="STRING" id="257708.RGI145_03425"/>
<dbReference type="KEGG" id="rgi:RGI145_03425"/>
<dbReference type="InterPro" id="IPR004638">
    <property type="entry name" value="EmrB-like"/>
</dbReference>
<dbReference type="GO" id="GO:0005886">
    <property type="term" value="C:plasma membrane"/>
    <property type="evidence" value="ECO:0007669"/>
    <property type="project" value="UniProtKB-SubCell"/>
</dbReference>
<comment type="subcellular location">
    <subcellularLocation>
        <location evidence="1">Cell membrane</location>
        <topology evidence="1">Multi-pass membrane protein</topology>
    </subcellularLocation>
</comment>
<evidence type="ECO:0000256" key="4">
    <source>
        <dbReference type="ARBA" id="ARBA00022475"/>
    </source>
</evidence>
<dbReference type="InterPro" id="IPR011701">
    <property type="entry name" value="MFS"/>
</dbReference>
<dbReference type="EMBL" id="CP015583">
    <property type="protein sequence ID" value="APT56303.1"/>
    <property type="molecule type" value="Genomic_DNA"/>
</dbReference>
<dbReference type="RefSeq" id="WP_075797249.1">
    <property type="nucleotide sequence ID" value="NZ_CP015583.1"/>
</dbReference>
<proteinExistence type="inferred from homology"/>
<dbReference type="Pfam" id="PF07690">
    <property type="entry name" value="MFS_1"/>
    <property type="match status" value="1"/>
</dbReference>
<dbReference type="InterPro" id="IPR036259">
    <property type="entry name" value="MFS_trans_sf"/>
</dbReference>
<evidence type="ECO:0000256" key="5">
    <source>
        <dbReference type="ARBA" id="ARBA00022692"/>
    </source>
</evidence>
<comment type="similarity">
    <text evidence="2">Belongs to the major facilitator superfamily. EmrB family.</text>
</comment>
<sequence>MSGSAAKSGGDWKPSYNPWLVTLVVTMGAFMEVLDTTIVNVSLPHIAGSMSVSNDESTWALTTYLVANGIVLTISGYLSRWLGRKRYFTICLAAFTVASLACGISQEFWQLLVCRALQGFFGGGLQPTQQAIILDTFPPEKRGTAFAVTALAIIVAPILGPVVGGYLTDTYSWHWIFLINVPIGLIAVFGVLTVVEDPPHVAEERKTTPRFDFIGLGFIVLALGGLELAMDRGENYDWLDSNFIRISALAAITGWVGGAYWFAYAKRPMVNLRVFRDRNFTLGCVLISVMGFALYGSAVMIPQLAQQQLGYTATWSGLVLAPGAVLLVMLIPISGRLMGFIPAKWLIAFGGLCLATSFWYSSHLTPDLSFRSLVIIRASQTVGLAFLFVPISTIAYATLPRELNGDATALFSMFRNVLGSTGISVSTALITDHQQIRQAHLVQYLTPLHEPFNTTMQQVQGAMISHGIPAAEAMQQAEGWMFQQLRTQTAILAYSDVFIITAAIAACIVPFALMLSGVKVQGGGGAH</sequence>
<organism evidence="10 12">
    <name type="scientific">Roseomonas gilardii</name>
    <dbReference type="NCBI Taxonomy" id="257708"/>
    <lineage>
        <taxon>Bacteria</taxon>
        <taxon>Pseudomonadati</taxon>
        <taxon>Pseudomonadota</taxon>
        <taxon>Alphaproteobacteria</taxon>
        <taxon>Acetobacterales</taxon>
        <taxon>Roseomonadaceae</taxon>
        <taxon>Roseomonas</taxon>
    </lineage>
</organism>
<dbReference type="Gene3D" id="1.20.1720.10">
    <property type="entry name" value="Multidrug resistance protein D"/>
    <property type="match status" value="1"/>
</dbReference>
<feature type="transmembrane region" description="Helical" evidence="8">
    <location>
        <begin position="213"/>
        <end position="230"/>
    </location>
</feature>
<feature type="transmembrane region" description="Helical" evidence="8">
    <location>
        <begin position="282"/>
        <end position="301"/>
    </location>
</feature>
<reference evidence="10 12" key="1">
    <citation type="submission" date="2016-05" db="EMBL/GenBank/DDBJ databases">
        <title>Complete Genome and Methylome Analysis of Psychrotrophic Bacterial Isolates from Antarctic Lake Untersee.</title>
        <authorList>
            <person name="Fomenkov A."/>
            <person name="Akimov V.N."/>
            <person name="Vasilyeva L.V."/>
            <person name="Andersen D."/>
            <person name="Vincze T."/>
            <person name="Roberts R.J."/>
        </authorList>
    </citation>
    <scope>NUCLEOTIDE SEQUENCE [LARGE SCALE GENOMIC DNA]</scope>
    <source>
        <strain evidence="10 12">U14-5</strain>
    </source>
</reference>
<evidence type="ECO:0000259" key="9">
    <source>
        <dbReference type="PROSITE" id="PS50850"/>
    </source>
</evidence>
<feature type="transmembrane region" description="Helical" evidence="8">
    <location>
        <begin position="173"/>
        <end position="192"/>
    </location>
</feature>
<dbReference type="Gene3D" id="1.20.1250.20">
    <property type="entry name" value="MFS general substrate transporter like domains"/>
    <property type="match status" value="1"/>
</dbReference>
<protein>
    <submittedName>
        <fullName evidence="11">DHA2 family efflux MFS transporter permease subunit</fullName>
    </submittedName>
    <submittedName>
        <fullName evidence="10">EmrB/QacA family drug resistance transporter</fullName>
    </submittedName>
</protein>
<evidence type="ECO:0000256" key="8">
    <source>
        <dbReference type="SAM" id="Phobius"/>
    </source>
</evidence>
<keyword evidence="4" id="KW-1003">Cell membrane</keyword>
<dbReference type="EMBL" id="JAVVDO010000025">
    <property type="protein sequence ID" value="MDT8332322.1"/>
    <property type="molecule type" value="Genomic_DNA"/>
</dbReference>
<evidence type="ECO:0000256" key="3">
    <source>
        <dbReference type="ARBA" id="ARBA00022448"/>
    </source>
</evidence>